<organism evidence="4 5">
    <name type="scientific">Westerdykella ornata</name>
    <dbReference type="NCBI Taxonomy" id="318751"/>
    <lineage>
        <taxon>Eukaryota</taxon>
        <taxon>Fungi</taxon>
        <taxon>Dikarya</taxon>
        <taxon>Ascomycota</taxon>
        <taxon>Pezizomycotina</taxon>
        <taxon>Dothideomycetes</taxon>
        <taxon>Pleosporomycetidae</taxon>
        <taxon>Pleosporales</taxon>
        <taxon>Sporormiaceae</taxon>
        <taxon>Westerdykella</taxon>
    </lineage>
</organism>
<feature type="transmembrane region" description="Helical" evidence="2">
    <location>
        <begin position="41"/>
        <end position="62"/>
    </location>
</feature>
<evidence type="ECO:0000313" key="5">
    <source>
        <dbReference type="Proteomes" id="UP000800097"/>
    </source>
</evidence>
<feature type="transmembrane region" description="Helical" evidence="2">
    <location>
        <begin position="170"/>
        <end position="196"/>
    </location>
</feature>
<dbReference type="Proteomes" id="UP000800097">
    <property type="component" value="Unassembled WGS sequence"/>
</dbReference>
<evidence type="ECO:0000256" key="2">
    <source>
        <dbReference type="SAM" id="Phobius"/>
    </source>
</evidence>
<gene>
    <name evidence="4" type="ORF">EI97DRAFT_395212</name>
</gene>
<evidence type="ECO:0000259" key="3">
    <source>
        <dbReference type="Pfam" id="PF04982"/>
    </source>
</evidence>
<reference evidence="4" key="1">
    <citation type="journal article" date="2020" name="Stud. Mycol.">
        <title>101 Dothideomycetes genomes: a test case for predicting lifestyles and emergence of pathogens.</title>
        <authorList>
            <person name="Haridas S."/>
            <person name="Albert R."/>
            <person name="Binder M."/>
            <person name="Bloem J."/>
            <person name="Labutti K."/>
            <person name="Salamov A."/>
            <person name="Andreopoulos B."/>
            <person name="Baker S."/>
            <person name="Barry K."/>
            <person name="Bills G."/>
            <person name="Bluhm B."/>
            <person name="Cannon C."/>
            <person name="Castanera R."/>
            <person name="Culley D."/>
            <person name="Daum C."/>
            <person name="Ezra D."/>
            <person name="Gonzalez J."/>
            <person name="Henrissat B."/>
            <person name="Kuo A."/>
            <person name="Liang C."/>
            <person name="Lipzen A."/>
            <person name="Lutzoni F."/>
            <person name="Magnuson J."/>
            <person name="Mondo S."/>
            <person name="Nolan M."/>
            <person name="Ohm R."/>
            <person name="Pangilinan J."/>
            <person name="Park H.-J."/>
            <person name="Ramirez L."/>
            <person name="Alfaro M."/>
            <person name="Sun H."/>
            <person name="Tritt A."/>
            <person name="Yoshinaga Y."/>
            <person name="Zwiers L.-H."/>
            <person name="Turgeon B."/>
            <person name="Goodwin S."/>
            <person name="Spatafora J."/>
            <person name="Crous P."/>
            <person name="Grigoriev I."/>
        </authorList>
    </citation>
    <scope>NUCLEOTIDE SEQUENCE</scope>
    <source>
        <strain evidence="4">CBS 379.55</strain>
    </source>
</reference>
<evidence type="ECO:0000313" key="4">
    <source>
        <dbReference type="EMBL" id="KAF2277767.1"/>
    </source>
</evidence>
<feature type="transmembrane region" description="Helical" evidence="2">
    <location>
        <begin position="74"/>
        <end position="92"/>
    </location>
</feature>
<dbReference type="RefSeq" id="XP_033655306.1">
    <property type="nucleotide sequence ID" value="XM_033796318.1"/>
</dbReference>
<dbReference type="AlphaFoldDB" id="A0A6A6JML8"/>
<accession>A0A6A6JML8</accession>
<protein>
    <recommendedName>
        <fullName evidence="3">HPP transmembrane region domain-containing protein</fullName>
    </recommendedName>
</protein>
<keyword evidence="5" id="KW-1185">Reference proteome</keyword>
<feature type="transmembrane region" description="Helical" evidence="2">
    <location>
        <begin position="131"/>
        <end position="150"/>
    </location>
</feature>
<feature type="transmembrane region" description="Helical" evidence="2">
    <location>
        <begin position="104"/>
        <end position="124"/>
    </location>
</feature>
<dbReference type="InterPro" id="IPR058581">
    <property type="entry name" value="TM_HPP"/>
</dbReference>
<dbReference type="OrthoDB" id="2016548at2759"/>
<dbReference type="PANTHER" id="PTHR33741">
    <property type="entry name" value="TRANSMEMBRANE PROTEIN DDB_G0269096-RELATED"/>
    <property type="match status" value="1"/>
</dbReference>
<name>A0A6A6JML8_WESOR</name>
<proteinExistence type="predicted"/>
<keyword evidence="2" id="KW-0472">Membrane</keyword>
<dbReference type="Pfam" id="PF04982">
    <property type="entry name" value="TM_HPP"/>
    <property type="match status" value="1"/>
</dbReference>
<dbReference type="GeneID" id="54549493"/>
<dbReference type="InterPro" id="IPR007065">
    <property type="entry name" value="HPP"/>
</dbReference>
<evidence type="ECO:0000256" key="1">
    <source>
        <dbReference type="SAM" id="MobiDB-lite"/>
    </source>
</evidence>
<sequence>MHFSDPLVPVERHVQHSIARLPTWLSRWLGYRREKLGPSPTLIVCIYGFIGSFCGLSILLAIFQHTDYFTSRNVPPIVASFGASAILVYGAIDVPLAQPRSLIFGHFFSALTGVIVATIFDLNLHNQENVTYQWLAASLSTAIALIVMHLTKTTHPPAGATALMPCTDPVIWALRWYFLPVVLLSSTMVLATALIVNNIQRQYPKFWFAALPLPAPQLAEKQQNGAATAPVPKAERDGSVGSNILRDLETGPI</sequence>
<keyword evidence="2" id="KW-0812">Transmembrane</keyword>
<keyword evidence="2" id="KW-1133">Transmembrane helix</keyword>
<feature type="region of interest" description="Disordered" evidence="1">
    <location>
        <begin position="222"/>
        <end position="253"/>
    </location>
</feature>
<dbReference type="PANTHER" id="PTHR33741:SF5">
    <property type="entry name" value="TRANSMEMBRANE PROTEIN DDB_G0269096-RELATED"/>
    <property type="match status" value="1"/>
</dbReference>
<feature type="domain" description="HPP transmembrane region" evidence="3">
    <location>
        <begin position="39"/>
        <end position="204"/>
    </location>
</feature>
<dbReference type="EMBL" id="ML986489">
    <property type="protein sequence ID" value="KAF2277767.1"/>
    <property type="molecule type" value="Genomic_DNA"/>
</dbReference>